<keyword evidence="8" id="KW-0411">Iron-sulfur</keyword>
<protein>
    <submittedName>
        <fullName evidence="13">2Fe-2S iron-sulfur cluster-binding protein</fullName>
    </submittedName>
</protein>
<accession>A0ABW0IPF1</accession>
<dbReference type="InterPro" id="IPR050415">
    <property type="entry name" value="MRET"/>
</dbReference>
<dbReference type="SUPFAM" id="SSF63380">
    <property type="entry name" value="Riboflavin synthase domain-like"/>
    <property type="match status" value="1"/>
</dbReference>
<dbReference type="InterPro" id="IPR001041">
    <property type="entry name" value="2Fe-2S_ferredoxin-type"/>
</dbReference>
<evidence type="ECO:0000256" key="1">
    <source>
        <dbReference type="ARBA" id="ARBA00001974"/>
    </source>
</evidence>
<dbReference type="PROSITE" id="PS00197">
    <property type="entry name" value="2FE2S_FER_1"/>
    <property type="match status" value="1"/>
</dbReference>
<dbReference type="Pfam" id="PF00970">
    <property type="entry name" value="FAD_binding_6"/>
    <property type="match status" value="1"/>
</dbReference>
<proteinExistence type="inferred from homology"/>
<sequence>MADAAQAASRFRPFRVVSRTPESRTITSFALEPLDPADWRAFEPGQYLPIRIPGTDGQAAALRTYSISSTPSDTSRYRITVKREGAPEPGLPDGIGSCFLHDRVAIGDLVEIAPPRGEFVLARDTQRPVILASGGVGLTPLVSMLHALTSEPEREVHFLHACDDGEVHALRQEVDALVGSRPGLTARYCYRAPSPADAAAGLHHADGVMTKALLRSWLPLGDYDVYLCGPPPFMANVYAAFRELGVRKDRIRYEFFGPATVLEAESAEPSPSAETLPQADQPIVASEANEVETGGTQISFAQSQRSAAWDEASDTNLLAFAERLGLDPPFSCRAGICSTCRTGLLQGEVDYVEEPLDPPGPGEVLLCCARPRGPLVLDL</sequence>
<dbReference type="InterPro" id="IPR017927">
    <property type="entry name" value="FAD-bd_FR_type"/>
</dbReference>
<dbReference type="PANTHER" id="PTHR47354">
    <property type="entry name" value="NADH OXIDOREDUCTASE HCR"/>
    <property type="match status" value="1"/>
</dbReference>
<evidence type="ECO:0000259" key="11">
    <source>
        <dbReference type="PROSITE" id="PS51085"/>
    </source>
</evidence>
<evidence type="ECO:0000256" key="5">
    <source>
        <dbReference type="ARBA" id="ARBA00022827"/>
    </source>
</evidence>
<evidence type="ECO:0000313" key="13">
    <source>
        <dbReference type="EMBL" id="MFC5420148.1"/>
    </source>
</evidence>
<evidence type="ECO:0000256" key="2">
    <source>
        <dbReference type="ARBA" id="ARBA00022630"/>
    </source>
</evidence>
<dbReference type="InterPro" id="IPR039261">
    <property type="entry name" value="FNR_nucleotide-bd"/>
</dbReference>
<dbReference type="PROSITE" id="PS51384">
    <property type="entry name" value="FAD_FR"/>
    <property type="match status" value="1"/>
</dbReference>
<dbReference type="Pfam" id="PF00175">
    <property type="entry name" value="NAD_binding_1"/>
    <property type="match status" value="1"/>
</dbReference>
<evidence type="ECO:0000256" key="10">
    <source>
        <dbReference type="ARBA" id="ARBA00061434"/>
    </source>
</evidence>
<comment type="caution">
    <text evidence="13">The sequence shown here is derived from an EMBL/GenBank/DDBJ whole genome shotgun (WGS) entry which is preliminary data.</text>
</comment>
<comment type="cofactor">
    <cofactor evidence="1">
        <name>FAD</name>
        <dbReference type="ChEBI" id="CHEBI:57692"/>
    </cofactor>
</comment>
<dbReference type="SUPFAM" id="SSF52343">
    <property type="entry name" value="Ferredoxin reductase-like, C-terminal NADP-linked domain"/>
    <property type="match status" value="1"/>
</dbReference>
<evidence type="ECO:0000259" key="12">
    <source>
        <dbReference type="PROSITE" id="PS51384"/>
    </source>
</evidence>
<dbReference type="Gene3D" id="3.10.20.30">
    <property type="match status" value="1"/>
</dbReference>
<evidence type="ECO:0000256" key="8">
    <source>
        <dbReference type="ARBA" id="ARBA00023014"/>
    </source>
</evidence>
<dbReference type="InterPro" id="IPR036010">
    <property type="entry name" value="2Fe-2S_ferredoxin-like_sf"/>
</dbReference>
<dbReference type="InterPro" id="IPR012675">
    <property type="entry name" value="Beta-grasp_dom_sf"/>
</dbReference>
<keyword evidence="5" id="KW-0274">FAD</keyword>
<evidence type="ECO:0000256" key="9">
    <source>
        <dbReference type="ARBA" id="ARBA00034078"/>
    </source>
</evidence>
<dbReference type="InterPro" id="IPR001709">
    <property type="entry name" value="Flavoprot_Pyr_Nucl_cyt_Rdtase"/>
</dbReference>
<dbReference type="SUPFAM" id="SSF54292">
    <property type="entry name" value="2Fe-2S ferredoxin-like"/>
    <property type="match status" value="1"/>
</dbReference>
<dbReference type="InterPro" id="IPR001433">
    <property type="entry name" value="OxRdtase_FAD/NAD-bd"/>
</dbReference>
<dbReference type="RefSeq" id="WP_377798352.1">
    <property type="nucleotide sequence ID" value="NZ_JBHSLW010000013.1"/>
</dbReference>
<comment type="similarity">
    <text evidence="10">In the N-terminal section; belongs to the FAD-binding oxidoreductase type 6 family.</text>
</comment>
<dbReference type="Gene3D" id="2.40.30.10">
    <property type="entry name" value="Translation factors"/>
    <property type="match status" value="1"/>
</dbReference>
<reference evidence="14" key="1">
    <citation type="journal article" date="2019" name="Int. J. Syst. Evol. Microbiol.">
        <title>The Global Catalogue of Microorganisms (GCM) 10K type strain sequencing project: providing services to taxonomists for standard genome sequencing and annotation.</title>
        <authorList>
            <consortium name="The Broad Institute Genomics Platform"/>
            <consortium name="The Broad Institute Genome Sequencing Center for Infectious Disease"/>
            <person name="Wu L."/>
            <person name="Ma J."/>
        </authorList>
    </citation>
    <scope>NUCLEOTIDE SEQUENCE [LARGE SCALE GENOMIC DNA]</scope>
    <source>
        <strain evidence="14">NCAIM B.01391</strain>
    </source>
</reference>
<keyword evidence="6" id="KW-0560">Oxidoreductase</keyword>
<keyword evidence="4" id="KW-0479">Metal-binding</keyword>
<dbReference type="EMBL" id="JBHSLW010000013">
    <property type="protein sequence ID" value="MFC5420148.1"/>
    <property type="molecule type" value="Genomic_DNA"/>
</dbReference>
<organism evidence="13 14">
    <name type="scientific">Bosea eneae</name>
    <dbReference type="NCBI Taxonomy" id="151454"/>
    <lineage>
        <taxon>Bacteria</taxon>
        <taxon>Pseudomonadati</taxon>
        <taxon>Pseudomonadota</taxon>
        <taxon>Alphaproteobacteria</taxon>
        <taxon>Hyphomicrobiales</taxon>
        <taxon>Boseaceae</taxon>
        <taxon>Bosea</taxon>
    </lineage>
</organism>
<dbReference type="Pfam" id="PF00111">
    <property type="entry name" value="Fer2"/>
    <property type="match status" value="1"/>
</dbReference>
<feature type="domain" description="2Fe-2S ferredoxin-type" evidence="11">
    <location>
        <begin position="296"/>
        <end position="379"/>
    </location>
</feature>
<evidence type="ECO:0000256" key="7">
    <source>
        <dbReference type="ARBA" id="ARBA00023004"/>
    </source>
</evidence>
<feature type="domain" description="FAD-binding FR-type" evidence="12">
    <location>
        <begin position="9"/>
        <end position="122"/>
    </location>
</feature>
<keyword evidence="3" id="KW-0001">2Fe-2S</keyword>
<keyword evidence="7" id="KW-0408">Iron</keyword>
<keyword evidence="14" id="KW-1185">Reference proteome</keyword>
<dbReference type="InterPro" id="IPR006058">
    <property type="entry name" value="2Fe2S_fd_BS"/>
</dbReference>
<dbReference type="CDD" id="cd00207">
    <property type="entry name" value="fer2"/>
    <property type="match status" value="1"/>
</dbReference>
<dbReference type="Gene3D" id="3.40.50.80">
    <property type="entry name" value="Nucleotide-binding domain of ferredoxin-NADP reductase (FNR) module"/>
    <property type="match status" value="1"/>
</dbReference>
<comment type="cofactor">
    <cofactor evidence="9">
        <name>[2Fe-2S] cluster</name>
        <dbReference type="ChEBI" id="CHEBI:190135"/>
    </cofactor>
</comment>
<dbReference type="PROSITE" id="PS51085">
    <property type="entry name" value="2FE2S_FER_2"/>
    <property type="match status" value="1"/>
</dbReference>
<dbReference type="PRINTS" id="PR00406">
    <property type="entry name" value="CYTB5RDTASE"/>
</dbReference>
<evidence type="ECO:0000313" key="14">
    <source>
        <dbReference type="Proteomes" id="UP001596053"/>
    </source>
</evidence>
<keyword evidence="2" id="KW-0285">Flavoprotein</keyword>
<dbReference type="InterPro" id="IPR008333">
    <property type="entry name" value="Cbr1-like_FAD-bd_dom"/>
</dbReference>
<evidence type="ECO:0000256" key="3">
    <source>
        <dbReference type="ARBA" id="ARBA00022714"/>
    </source>
</evidence>
<dbReference type="InterPro" id="IPR017938">
    <property type="entry name" value="Riboflavin_synthase-like_b-brl"/>
</dbReference>
<dbReference type="PANTHER" id="PTHR47354:SF6">
    <property type="entry name" value="NADH OXIDOREDUCTASE HCR"/>
    <property type="match status" value="1"/>
</dbReference>
<dbReference type="PRINTS" id="PR00371">
    <property type="entry name" value="FPNCR"/>
</dbReference>
<gene>
    <name evidence="13" type="ORF">ACFPOB_11320</name>
</gene>
<dbReference type="Proteomes" id="UP001596053">
    <property type="component" value="Unassembled WGS sequence"/>
</dbReference>
<evidence type="ECO:0000256" key="4">
    <source>
        <dbReference type="ARBA" id="ARBA00022723"/>
    </source>
</evidence>
<name>A0ABW0IPF1_9HYPH</name>
<dbReference type="CDD" id="cd06184">
    <property type="entry name" value="flavohem_like_fad_nad_binding"/>
    <property type="match status" value="1"/>
</dbReference>
<evidence type="ECO:0000256" key="6">
    <source>
        <dbReference type="ARBA" id="ARBA00023002"/>
    </source>
</evidence>